<accession>A0A832MJR6</accession>
<protein>
    <submittedName>
        <fullName evidence="2">Uncharacterized protein</fullName>
    </submittedName>
</protein>
<evidence type="ECO:0000256" key="1">
    <source>
        <dbReference type="SAM" id="Phobius"/>
    </source>
</evidence>
<proteinExistence type="predicted"/>
<evidence type="ECO:0000313" key="2">
    <source>
        <dbReference type="EMBL" id="HGZ43072.1"/>
    </source>
</evidence>
<name>A0A832MJR6_UNCEI</name>
<sequence>MFLVLLFVTLGVSLATAGVVVWFFRAPIRQILERIVGDGVLAAGWQRFLTFALFVVGVSAGVQIWKLEQYLQPQARGPGEAPSVLPLTGQALALEVYRTLITVLQGMAWALLVFFVIALVALAIVRWGEFRAASSGRS</sequence>
<dbReference type="AlphaFoldDB" id="A0A832MJR6"/>
<feature type="transmembrane region" description="Helical" evidence="1">
    <location>
        <begin position="107"/>
        <end position="128"/>
    </location>
</feature>
<organism evidence="2">
    <name type="scientific">Eiseniibacteriota bacterium</name>
    <dbReference type="NCBI Taxonomy" id="2212470"/>
    <lineage>
        <taxon>Bacteria</taxon>
        <taxon>Candidatus Eiseniibacteriota</taxon>
    </lineage>
</organism>
<keyword evidence="1" id="KW-0812">Transmembrane</keyword>
<comment type="caution">
    <text evidence="2">The sequence shown here is derived from an EMBL/GenBank/DDBJ whole genome shotgun (WGS) entry which is preliminary data.</text>
</comment>
<feature type="transmembrane region" description="Helical" evidence="1">
    <location>
        <begin position="45"/>
        <end position="65"/>
    </location>
</feature>
<gene>
    <name evidence="2" type="ORF">ENR23_06555</name>
</gene>
<dbReference type="EMBL" id="DSQF01000012">
    <property type="protein sequence ID" value="HGZ43072.1"/>
    <property type="molecule type" value="Genomic_DNA"/>
</dbReference>
<keyword evidence="1" id="KW-0472">Membrane</keyword>
<keyword evidence="1" id="KW-1133">Transmembrane helix</keyword>
<feature type="transmembrane region" description="Helical" evidence="1">
    <location>
        <begin position="6"/>
        <end position="24"/>
    </location>
</feature>
<reference evidence="2" key="1">
    <citation type="journal article" date="2020" name="mSystems">
        <title>Genome- and Community-Level Interaction Insights into Carbon Utilization and Element Cycling Functions of Hydrothermarchaeota in Hydrothermal Sediment.</title>
        <authorList>
            <person name="Zhou Z."/>
            <person name="Liu Y."/>
            <person name="Xu W."/>
            <person name="Pan J."/>
            <person name="Luo Z.H."/>
            <person name="Li M."/>
        </authorList>
    </citation>
    <scope>NUCLEOTIDE SEQUENCE [LARGE SCALE GENOMIC DNA]</scope>
    <source>
        <strain evidence="2">SpSt-381</strain>
    </source>
</reference>